<evidence type="ECO:0000256" key="4">
    <source>
        <dbReference type="ARBA" id="ARBA00022989"/>
    </source>
</evidence>
<comment type="similarity">
    <text evidence="8">Belongs to the insect chemoreceptor superfamily. Gustatory receptor (GR) family.</text>
</comment>
<evidence type="ECO:0000313" key="9">
    <source>
        <dbReference type="EnsemblMetazoa" id="XP_016773569"/>
    </source>
</evidence>
<feature type="transmembrane region" description="Helical" evidence="8">
    <location>
        <begin position="32"/>
        <end position="51"/>
    </location>
</feature>
<dbReference type="RefSeq" id="XP_016773569.1">
    <property type="nucleotide sequence ID" value="XM_016918080.2"/>
</dbReference>
<sequence length="432" mass="50944">MRIYIFISSYIIFFGHKKMVDKSYWSRNMDRLTLLFFFFFKFAGLATFSLNNRANLNKKNSENTMFFISSKLGILYNLFGSCLIIALSFYSIPITMYADYVHKTIVTITIEIFLIILGCFVMTSTLLFYCIFESVIIRIGNYLINIENVLRHLQQPLNRKHIFNVLFFICLFMLILLIILLITEIKNFNPNPLVLMASIIPLIFVGLLFIQYFFVLNLIYAIFVKLNCIIQSFCRTRYDDINFKILNQTRCVFMSYSKIQLFIQIRDIYDHLCDISREVSDFYSFSILTALSFIFLVILYNFYYLFLHFVNDKLNFLLITNAIIWIMLPLSLLALLTSKVTNVINEIEKTGCIIHVLLNCTIDRETKIELEQFSLQLLHQKVKFTANGYFTLDNTLFQSMINTVTTYMVILFQFQMEISNENDKFCNCTQCR</sequence>
<evidence type="ECO:0000256" key="7">
    <source>
        <dbReference type="ARBA" id="ARBA00023224"/>
    </source>
</evidence>
<dbReference type="Pfam" id="PF08395">
    <property type="entry name" value="7tm_7"/>
    <property type="match status" value="1"/>
</dbReference>
<accession>A0A8B7KT55</accession>
<evidence type="ECO:0000256" key="3">
    <source>
        <dbReference type="ARBA" id="ARBA00022692"/>
    </source>
</evidence>
<reference evidence="11" key="2">
    <citation type="submission" date="2025-04" db="UniProtKB">
        <authorList>
            <consortium name="RefSeq"/>
        </authorList>
    </citation>
    <scope>IDENTIFICATION</scope>
    <source>
        <strain evidence="11">DH4</strain>
        <tissue evidence="11">Whole body</tissue>
    </source>
</reference>
<reference evidence="10" key="3">
    <citation type="submission" date="2025-05" db="UniProtKB">
        <authorList>
            <consortium name="RefSeq"/>
        </authorList>
    </citation>
    <scope>NUCLEOTIDE SEQUENCE [LARGE SCALE GENOMIC DNA]</scope>
    <source>
        <strain evidence="10">DH4</strain>
    </source>
</reference>
<keyword evidence="4 8" id="KW-1133">Transmembrane helix</keyword>
<dbReference type="GO" id="GO:0007165">
    <property type="term" value="P:signal transduction"/>
    <property type="evidence" value="ECO:0007669"/>
    <property type="project" value="UniProtKB-KW"/>
</dbReference>
<dbReference type="InterPro" id="IPR013604">
    <property type="entry name" value="7TM_chemorcpt"/>
</dbReference>
<dbReference type="PANTHER" id="PTHR21143">
    <property type="entry name" value="INVERTEBRATE GUSTATORY RECEPTOR"/>
    <property type="match status" value="1"/>
</dbReference>
<feature type="transmembrane region" description="Helical" evidence="8">
    <location>
        <begin position="112"/>
        <end position="132"/>
    </location>
</feature>
<dbReference type="GeneID" id="102655663"/>
<dbReference type="PANTHER" id="PTHR21143:SF133">
    <property type="entry name" value="GUSTATORY AND PHEROMONE RECEPTOR 32A-RELATED"/>
    <property type="match status" value="1"/>
</dbReference>
<dbReference type="GO" id="GO:0043025">
    <property type="term" value="C:neuronal cell body"/>
    <property type="evidence" value="ECO:0007669"/>
    <property type="project" value="TreeGrafter"/>
</dbReference>
<dbReference type="Proteomes" id="UP000005203">
    <property type="component" value="Linkage group LG1"/>
</dbReference>
<keyword evidence="5 8" id="KW-0472">Membrane</keyword>
<organism evidence="9">
    <name type="scientific">Apis mellifera</name>
    <name type="common">Honeybee</name>
    <dbReference type="NCBI Taxonomy" id="7460"/>
    <lineage>
        <taxon>Eukaryota</taxon>
        <taxon>Metazoa</taxon>
        <taxon>Ecdysozoa</taxon>
        <taxon>Arthropoda</taxon>
        <taxon>Hexapoda</taxon>
        <taxon>Insecta</taxon>
        <taxon>Pterygota</taxon>
        <taxon>Neoptera</taxon>
        <taxon>Endopterygota</taxon>
        <taxon>Hymenoptera</taxon>
        <taxon>Apocrita</taxon>
        <taxon>Aculeata</taxon>
        <taxon>Apoidea</taxon>
        <taxon>Anthophila</taxon>
        <taxon>Apidae</taxon>
        <taxon>Apis</taxon>
    </lineage>
</organism>
<keyword evidence="7 8" id="KW-0807">Transducer</keyword>
<keyword evidence="10" id="KW-1185">Reference proteome</keyword>
<dbReference type="GO" id="GO:0005886">
    <property type="term" value="C:plasma membrane"/>
    <property type="evidence" value="ECO:0007669"/>
    <property type="project" value="UniProtKB-SubCell"/>
</dbReference>
<dbReference type="GO" id="GO:0030424">
    <property type="term" value="C:axon"/>
    <property type="evidence" value="ECO:0007669"/>
    <property type="project" value="TreeGrafter"/>
</dbReference>
<feature type="transmembrane region" description="Helical" evidence="8">
    <location>
        <begin position="282"/>
        <end position="304"/>
    </location>
</feature>
<dbReference type="GO" id="GO:0008049">
    <property type="term" value="P:male courtship behavior"/>
    <property type="evidence" value="ECO:0007669"/>
    <property type="project" value="TreeGrafter"/>
</dbReference>
<comment type="function">
    <text evidence="8">Gustatory receptor which mediates acceptance or avoidance behavior, depending on its substrates.</text>
</comment>
<gene>
    <name evidence="11" type="primary">LOC102655663</name>
</gene>
<evidence type="ECO:0000256" key="2">
    <source>
        <dbReference type="ARBA" id="ARBA00022475"/>
    </source>
</evidence>
<evidence type="ECO:0000256" key="5">
    <source>
        <dbReference type="ARBA" id="ARBA00023136"/>
    </source>
</evidence>
<comment type="subcellular location">
    <subcellularLocation>
        <location evidence="1 8">Cell membrane</location>
        <topology evidence="1 8">Multi-pass membrane protein</topology>
    </subcellularLocation>
</comment>
<feature type="transmembrane region" description="Helical" evidence="8">
    <location>
        <begin position="72"/>
        <end position="92"/>
    </location>
</feature>
<accession>A0A7M7INM7</accession>
<evidence type="ECO:0000256" key="8">
    <source>
        <dbReference type="RuleBase" id="RU363108"/>
    </source>
</evidence>
<keyword evidence="2 8" id="KW-1003">Cell membrane</keyword>
<dbReference type="KEGG" id="ame:102655663"/>
<dbReference type="GO" id="GO:0050909">
    <property type="term" value="P:sensory perception of taste"/>
    <property type="evidence" value="ECO:0007669"/>
    <property type="project" value="InterPro"/>
</dbReference>
<dbReference type="EnsemblMetazoa" id="XM_016918080">
    <property type="protein sequence ID" value="XP_016773569"/>
    <property type="gene ID" value="LOC102655663"/>
</dbReference>
<reference evidence="9" key="1">
    <citation type="submission" date="2021-01" db="UniProtKB">
        <authorList>
            <consortium name="EnsemblMetazoa"/>
        </authorList>
    </citation>
    <scope>IDENTIFICATION</scope>
    <source>
        <strain evidence="9">DH4</strain>
    </source>
</reference>
<keyword evidence="6 8" id="KW-0675">Receptor</keyword>
<dbReference type="GO" id="GO:0030425">
    <property type="term" value="C:dendrite"/>
    <property type="evidence" value="ECO:0007669"/>
    <property type="project" value="TreeGrafter"/>
</dbReference>
<dbReference type="AlphaFoldDB" id="A0A7M7INM7"/>
<feature type="transmembrane region" description="Helical" evidence="8">
    <location>
        <begin position="161"/>
        <end position="182"/>
    </location>
</feature>
<keyword evidence="3 8" id="KW-0812">Transmembrane</keyword>
<evidence type="ECO:0000256" key="1">
    <source>
        <dbReference type="ARBA" id="ARBA00004651"/>
    </source>
</evidence>
<dbReference type="GO" id="GO:0007635">
    <property type="term" value="P:chemosensory behavior"/>
    <property type="evidence" value="ECO:0007669"/>
    <property type="project" value="TreeGrafter"/>
</dbReference>
<feature type="transmembrane region" description="Helical" evidence="8">
    <location>
        <begin position="316"/>
        <end position="336"/>
    </location>
</feature>
<evidence type="ECO:0000256" key="6">
    <source>
        <dbReference type="ARBA" id="ARBA00023170"/>
    </source>
</evidence>
<evidence type="ECO:0000313" key="11">
    <source>
        <dbReference type="RefSeq" id="XP_016773569.1"/>
    </source>
</evidence>
<name>A0A7M7INM7_APIME</name>
<protein>
    <recommendedName>
        <fullName evidence="8">Gustatory receptor</fullName>
    </recommendedName>
</protein>
<evidence type="ECO:0000313" key="10">
    <source>
        <dbReference type="Proteomes" id="UP000005203"/>
    </source>
</evidence>
<dbReference type="OrthoDB" id="6366728at2759"/>
<feature type="transmembrane region" description="Helical" evidence="8">
    <location>
        <begin position="194"/>
        <end position="223"/>
    </location>
</feature>
<proteinExistence type="inferred from homology"/>